<name>A0AAV5J144_9ROSI</name>
<reference evidence="4 5" key="1">
    <citation type="journal article" date="2021" name="Commun. Biol.">
        <title>The genome of Shorea leprosula (Dipterocarpaceae) highlights the ecological relevance of drought in aseasonal tropical rainforests.</title>
        <authorList>
            <person name="Ng K.K.S."/>
            <person name="Kobayashi M.J."/>
            <person name="Fawcett J.A."/>
            <person name="Hatakeyama M."/>
            <person name="Paape T."/>
            <person name="Ng C.H."/>
            <person name="Ang C.C."/>
            <person name="Tnah L.H."/>
            <person name="Lee C.T."/>
            <person name="Nishiyama T."/>
            <person name="Sese J."/>
            <person name="O'Brien M.J."/>
            <person name="Copetti D."/>
            <person name="Mohd Noor M.I."/>
            <person name="Ong R.C."/>
            <person name="Putra M."/>
            <person name="Sireger I.Z."/>
            <person name="Indrioko S."/>
            <person name="Kosugi Y."/>
            <person name="Izuno A."/>
            <person name="Isagi Y."/>
            <person name="Lee S.L."/>
            <person name="Shimizu K.K."/>
        </authorList>
    </citation>
    <scope>NUCLEOTIDE SEQUENCE [LARGE SCALE GENOMIC DNA]</scope>
    <source>
        <strain evidence="4">214</strain>
    </source>
</reference>
<evidence type="ECO:0000256" key="1">
    <source>
        <dbReference type="ARBA" id="ARBA00008210"/>
    </source>
</evidence>
<evidence type="ECO:0000313" key="5">
    <source>
        <dbReference type="Proteomes" id="UP001054252"/>
    </source>
</evidence>
<dbReference type="AlphaFoldDB" id="A0AAV5J144"/>
<dbReference type="InterPro" id="IPR036354">
    <property type="entry name" value="Prot_inh_pot1_sf"/>
</dbReference>
<dbReference type="PROSITE" id="PS00285">
    <property type="entry name" value="POTATO_INHIBITOR"/>
    <property type="match status" value="1"/>
</dbReference>
<protein>
    <submittedName>
        <fullName evidence="4">Uncharacterized protein</fullName>
    </submittedName>
</protein>
<evidence type="ECO:0000313" key="4">
    <source>
        <dbReference type="EMBL" id="GKV05884.1"/>
    </source>
</evidence>
<proteinExistence type="inferred from homology"/>
<keyword evidence="2" id="KW-0646">Protease inhibitor</keyword>
<keyword evidence="5" id="KW-1185">Reference proteome</keyword>
<organism evidence="4 5">
    <name type="scientific">Rubroshorea leprosula</name>
    <dbReference type="NCBI Taxonomy" id="152421"/>
    <lineage>
        <taxon>Eukaryota</taxon>
        <taxon>Viridiplantae</taxon>
        <taxon>Streptophyta</taxon>
        <taxon>Embryophyta</taxon>
        <taxon>Tracheophyta</taxon>
        <taxon>Spermatophyta</taxon>
        <taxon>Magnoliopsida</taxon>
        <taxon>eudicotyledons</taxon>
        <taxon>Gunneridae</taxon>
        <taxon>Pentapetalae</taxon>
        <taxon>rosids</taxon>
        <taxon>malvids</taxon>
        <taxon>Malvales</taxon>
        <taxon>Dipterocarpaceae</taxon>
        <taxon>Rubroshorea</taxon>
    </lineage>
</organism>
<dbReference type="Pfam" id="PF00280">
    <property type="entry name" value="potato_inhibit"/>
    <property type="match status" value="1"/>
</dbReference>
<comment type="similarity">
    <text evidence="1">Belongs to the protease inhibitor I13 (potato type I serine protease inhibitor) family.</text>
</comment>
<dbReference type="Gene3D" id="3.30.10.10">
    <property type="entry name" value="Trypsin Inhibitor V, subunit A"/>
    <property type="match status" value="1"/>
</dbReference>
<dbReference type="InterPro" id="IPR000864">
    <property type="entry name" value="Prot_inh_pot1"/>
</dbReference>
<keyword evidence="3" id="KW-0722">Serine protease inhibitor</keyword>
<dbReference type="GO" id="GO:0004867">
    <property type="term" value="F:serine-type endopeptidase inhibitor activity"/>
    <property type="evidence" value="ECO:0007669"/>
    <property type="project" value="UniProtKB-KW"/>
</dbReference>
<dbReference type="GO" id="GO:0009611">
    <property type="term" value="P:response to wounding"/>
    <property type="evidence" value="ECO:0007669"/>
    <property type="project" value="InterPro"/>
</dbReference>
<sequence length="124" mass="14298">MGEIWGNWCLFFIPKQDNIIAFLWLVKTRTLYLLRSKLLNKTGVLPRTYGIASTSGPNAVRKMEWPELVGMTVEEAERKIKEDMPGVQTQVIEPNCLFTMDFNQRRVRLLVDSSGKVQKPPRLC</sequence>
<evidence type="ECO:0000256" key="3">
    <source>
        <dbReference type="ARBA" id="ARBA00022900"/>
    </source>
</evidence>
<gene>
    <name evidence="4" type="ORF">SLEP1_g17836</name>
</gene>
<dbReference type="Proteomes" id="UP001054252">
    <property type="component" value="Unassembled WGS sequence"/>
</dbReference>
<accession>A0AAV5J144</accession>
<comment type="caution">
    <text evidence="4">The sequence shown here is derived from an EMBL/GenBank/DDBJ whole genome shotgun (WGS) entry which is preliminary data.</text>
</comment>
<dbReference type="EMBL" id="BPVZ01000024">
    <property type="protein sequence ID" value="GKV05884.1"/>
    <property type="molecule type" value="Genomic_DNA"/>
</dbReference>
<dbReference type="PANTHER" id="PTHR33091">
    <property type="entry name" value="PROTEIN, PUTATIVE, EXPRESSED-RELATED"/>
    <property type="match status" value="1"/>
</dbReference>
<evidence type="ECO:0000256" key="2">
    <source>
        <dbReference type="ARBA" id="ARBA00022690"/>
    </source>
</evidence>
<dbReference type="SUPFAM" id="SSF54654">
    <property type="entry name" value="CI-2 family of serine protease inhibitors"/>
    <property type="match status" value="1"/>
</dbReference>
<dbReference type="PANTHER" id="PTHR33091:SF29">
    <property type="entry name" value="SUBTILISIN INHIBITOR 1"/>
    <property type="match status" value="1"/>
</dbReference>